<reference evidence="1 2" key="1">
    <citation type="submission" date="2020-08" db="EMBL/GenBank/DDBJ databases">
        <title>Genomic Encyclopedia of Type Strains, Phase IV (KMG-IV): sequencing the most valuable type-strain genomes for metagenomic binning, comparative biology and taxonomic classification.</title>
        <authorList>
            <person name="Goeker M."/>
        </authorList>
    </citation>
    <scope>NUCLEOTIDE SEQUENCE [LARGE SCALE GENOMIC DNA]</scope>
    <source>
        <strain evidence="1 2">YIM 65646</strain>
    </source>
</reference>
<accession>A0A841FSV9</accession>
<dbReference type="AlphaFoldDB" id="A0A841FSV9"/>
<gene>
    <name evidence="1" type="ORF">HNR73_005773</name>
</gene>
<evidence type="ECO:0000313" key="1">
    <source>
        <dbReference type="EMBL" id="MBB6037893.1"/>
    </source>
</evidence>
<proteinExistence type="predicted"/>
<dbReference type="Proteomes" id="UP000548476">
    <property type="component" value="Unassembled WGS sequence"/>
</dbReference>
<evidence type="ECO:0000313" key="2">
    <source>
        <dbReference type="Proteomes" id="UP000548476"/>
    </source>
</evidence>
<keyword evidence="2" id="KW-1185">Reference proteome</keyword>
<organism evidence="1 2">
    <name type="scientific">Phytomonospora endophytica</name>
    <dbReference type="NCBI Taxonomy" id="714109"/>
    <lineage>
        <taxon>Bacteria</taxon>
        <taxon>Bacillati</taxon>
        <taxon>Actinomycetota</taxon>
        <taxon>Actinomycetes</taxon>
        <taxon>Micromonosporales</taxon>
        <taxon>Micromonosporaceae</taxon>
        <taxon>Phytomonospora</taxon>
    </lineage>
</organism>
<dbReference type="EMBL" id="JACHGT010000014">
    <property type="protein sequence ID" value="MBB6037893.1"/>
    <property type="molecule type" value="Genomic_DNA"/>
</dbReference>
<name>A0A841FSV9_9ACTN</name>
<sequence length="37" mass="3766">MSRKWAKPELRKESVTGALIIDKCACACGALSGSGAG</sequence>
<comment type="caution">
    <text evidence="1">The sequence shown here is derived from an EMBL/GenBank/DDBJ whole genome shotgun (WGS) entry which is preliminary data.</text>
</comment>
<protein>
    <submittedName>
        <fullName evidence="1">Uncharacterized protein</fullName>
    </submittedName>
</protein>